<keyword evidence="4 7" id="KW-0812">Transmembrane</keyword>
<accession>A0A2N3LMG1</accession>
<dbReference type="OrthoDB" id="9808458at2"/>
<feature type="transmembrane region" description="Helical" evidence="7">
    <location>
        <begin position="312"/>
        <end position="333"/>
    </location>
</feature>
<name>A0A2N3LMG1_9BACI</name>
<comment type="similarity">
    <text evidence="2">Belongs to the nucleobase:cation symporter-2 (NCS2) (TC 2.A.40) family. Azg-like subfamily.</text>
</comment>
<evidence type="ECO:0000256" key="1">
    <source>
        <dbReference type="ARBA" id="ARBA00004141"/>
    </source>
</evidence>
<dbReference type="InterPro" id="IPR045018">
    <property type="entry name" value="Azg-like"/>
</dbReference>
<feature type="transmembrane region" description="Helical" evidence="7">
    <location>
        <begin position="169"/>
        <end position="188"/>
    </location>
</feature>
<feature type="transmembrane region" description="Helical" evidence="7">
    <location>
        <begin position="21"/>
        <end position="40"/>
    </location>
</feature>
<feature type="transmembrane region" description="Helical" evidence="7">
    <location>
        <begin position="409"/>
        <end position="426"/>
    </location>
</feature>
<feature type="transmembrane region" description="Helical" evidence="7">
    <location>
        <begin position="282"/>
        <end position="300"/>
    </location>
</feature>
<dbReference type="Proteomes" id="UP000233440">
    <property type="component" value="Unassembled WGS sequence"/>
</dbReference>
<dbReference type="InterPro" id="IPR006043">
    <property type="entry name" value="NCS2"/>
</dbReference>
<evidence type="ECO:0000313" key="9">
    <source>
        <dbReference type="Proteomes" id="UP000233440"/>
    </source>
</evidence>
<feature type="transmembrane region" description="Helical" evidence="7">
    <location>
        <begin position="340"/>
        <end position="358"/>
    </location>
</feature>
<evidence type="ECO:0000256" key="5">
    <source>
        <dbReference type="ARBA" id="ARBA00022989"/>
    </source>
</evidence>
<feature type="transmembrane region" description="Helical" evidence="7">
    <location>
        <begin position="195"/>
        <end position="212"/>
    </location>
</feature>
<evidence type="ECO:0000256" key="4">
    <source>
        <dbReference type="ARBA" id="ARBA00022692"/>
    </source>
</evidence>
<dbReference type="GO" id="GO:0005345">
    <property type="term" value="F:purine nucleobase transmembrane transporter activity"/>
    <property type="evidence" value="ECO:0007669"/>
    <property type="project" value="TreeGrafter"/>
</dbReference>
<feature type="transmembrane region" description="Helical" evidence="7">
    <location>
        <begin position="131"/>
        <end position="149"/>
    </location>
</feature>
<protein>
    <submittedName>
        <fullName evidence="8">Permease</fullName>
    </submittedName>
</protein>
<dbReference type="RefSeq" id="WP_101353179.1">
    <property type="nucleotide sequence ID" value="NZ_PIQO01000003.1"/>
</dbReference>
<dbReference type="EMBL" id="PIQO01000003">
    <property type="protein sequence ID" value="PKR85808.1"/>
    <property type="molecule type" value="Genomic_DNA"/>
</dbReference>
<keyword evidence="3" id="KW-0813">Transport</keyword>
<dbReference type="AlphaFoldDB" id="A0A2N3LMG1"/>
<reference evidence="8 9" key="1">
    <citation type="submission" date="2017-11" db="EMBL/GenBank/DDBJ databases">
        <title>Bacillus camelliae sp. nov., isolated from pu'er tea.</title>
        <authorList>
            <person name="Niu L."/>
        </authorList>
    </citation>
    <scope>NUCLEOTIDE SEQUENCE [LARGE SCALE GENOMIC DNA]</scope>
    <source>
        <strain evidence="8 9">7578-1</strain>
    </source>
</reference>
<feature type="transmembrane region" description="Helical" evidence="7">
    <location>
        <begin position="74"/>
        <end position="91"/>
    </location>
</feature>
<sequence>MKKLRLFNMMEHKTTIRQEMIAGVIGFLTVLYIIAVNSMILSEAGIPFQGAVIATILVSFIGCLLMGFWANAPIILVPGMGINALFTYTIVQSKGFTWQEALGIVFVSGIIFIIITITKLAKLLNTAIPQVLKDAISIGLGLFLMLIGLEKGGIVVRGGSSLIALGDLSDIKVLATIITFMVTIILYLRNVKGHFLISILFGTMLGFLFGLIPHHHNGAFSLGEYRLVFAELSFHKIQSFSFWVSVFSLTMVLVFETIGLAHSQTSLSGSPEKFKRVLQSNGISAMLSGVFGSSPTVAAVESTAAIQSGGRTGLTSIIAGCLFLSSILFIPYLKWIPDNAIAPILIIIGGLMTLNIRTMDLKDFSEAFPAILIIVMIPFTYSIADGIAIGFILYPLLKVSMGKAREVSLPLYVISCLFLINFILQSL</sequence>
<organism evidence="8 9">
    <name type="scientific">Heyndrickxia camelliae</name>
    <dbReference type="NCBI Taxonomy" id="1707093"/>
    <lineage>
        <taxon>Bacteria</taxon>
        <taxon>Bacillati</taxon>
        <taxon>Bacillota</taxon>
        <taxon>Bacilli</taxon>
        <taxon>Bacillales</taxon>
        <taxon>Bacillaceae</taxon>
        <taxon>Heyndrickxia</taxon>
    </lineage>
</organism>
<evidence type="ECO:0000313" key="8">
    <source>
        <dbReference type="EMBL" id="PKR85808.1"/>
    </source>
</evidence>
<evidence type="ECO:0000256" key="6">
    <source>
        <dbReference type="ARBA" id="ARBA00023136"/>
    </source>
</evidence>
<comment type="caution">
    <text evidence="8">The sequence shown here is derived from an EMBL/GenBank/DDBJ whole genome shotgun (WGS) entry which is preliminary data.</text>
</comment>
<evidence type="ECO:0000256" key="2">
    <source>
        <dbReference type="ARBA" id="ARBA00005697"/>
    </source>
</evidence>
<dbReference type="Pfam" id="PF00860">
    <property type="entry name" value="Xan_ur_permease"/>
    <property type="match status" value="1"/>
</dbReference>
<feature type="transmembrane region" description="Helical" evidence="7">
    <location>
        <begin position="46"/>
        <end position="67"/>
    </location>
</feature>
<keyword evidence="9" id="KW-1185">Reference proteome</keyword>
<feature type="transmembrane region" description="Helical" evidence="7">
    <location>
        <begin position="240"/>
        <end position="261"/>
    </location>
</feature>
<dbReference type="PANTHER" id="PTHR43337:SF2">
    <property type="entry name" value="XANTHINE_URACIL PERMEASE"/>
    <property type="match status" value="1"/>
</dbReference>
<keyword evidence="5 7" id="KW-1133">Transmembrane helix</keyword>
<dbReference type="PANTHER" id="PTHR43337">
    <property type="entry name" value="XANTHINE/URACIL PERMEASE C887.17-RELATED"/>
    <property type="match status" value="1"/>
</dbReference>
<feature type="transmembrane region" description="Helical" evidence="7">
    <location>
        <begin position="103"/>
        <end position="124"/>
    </location>
</feature>
<proteinExistence type="inferred from homology"/>
<evidence type="ECO:0000256" key="7">
    <source>
        <dbReference type="SAM" id="Phobius"/>
    </source>
</evidence>
<comment type="subcellular location">
    <subcellularLocation>
        <location evidence="1">Membrane</location>
        <topology evidence="1">Multi-pass membrane protein</topology>
    </subcellularLocation>
</comment>
<keyword evidence="6 7" id="KW-0472">Membrane</keyword>
<evidence type="ECO:0000256" key="3">
    <source>
        <dbReference type="ARBA" id="ARBA00022448"/>
    </source>
</evidence>
<gene>
    <name evidence="8" type="ORF">CWO92_05360</name>
</gene>
<feature type="transmembrane region" description="Helical" evidence="7">
    <location>
        <begin position="370"/>
        <end position="397"/>
    </location>
</feature>
<dbReference type="GO" id="GO:0005886">
    <property type="term" value="C:plasma membrane"/>
    <property type="evidence" value="ECO:0007669"/>
    <property type="project" value="TreeGrafter"/>
</dbReference>